<comment type="caution">
    <text evidence="1">The sequence shown here is derived from an EMBL/GenBank/DDBJ whole genome shotgun (WGS) entry which is preliminary data.</text>
</comment>
<protein>
    <submittedName>
        <fullName evidence="1">Uncharacterized protein</fullName>
    </submittedName>
</protein>
<evidence type="ECO:0000313" key="2">
    <source>
        <dbReference type="Proteomes" id="UP000886657"/>
    </source>
</evidence>
<dbReference type="EMBL" id="JADKIO010000006">
    <property type="protein sequence ID" value="MBK9796317.1"/>
    <property type="molecule type" value="Genomic_DNA"/>
</dbReference>
<reference evidence="1" key="1">
    <citation type="submission" date="2020-10" db="EMBL/GenBank/DDBJ databases">
        <title>Connecting structure to function with the recovery of over 1000 high-quality activated sludge metagenome-assembled genomes encoding full-length rRNA genes using long-read sequencing.</title>
        <authorList>
            <person name="Singleton C.M."/>
            <person name="Petriglieri F."/>
            <person name="Kristensen J.M."/>
            <person name="Kirkegaard R.H."/>
            <person name="Michaelsen T.Y."/>
            <person name="Andersen M.H."/>
            <person name="Karst S.M."/>
            <person name="Dueholm M.S."/>
            <person name="Nielsen P.H."/>
            <person name="Albertsen M."/>
        </authorList>
    </citation>
    <scope>NUCLEOTIDE SEQUENCE</scope>
    <source>
        <strain evidence="1">Skiv_18-Q3-R9-52_MAXAC.067</strain>
    </source>
</reference>
<accession>A0A9D7SH15</accession>
<sequence length="47" mass="5155">MLLRPQWATTPERQKVVAEKALVPVGRPADFTGLVGLNVPDRYYGSG</sequence>
<dbReference type="AlphaFoldDB" id="A0A9D7SH15"/>
<gene>
    <name evidence="1" type="ORF">IPP58_07440</name>
</gene>
<organism evidence="1 2">
    <name type="scientific">Candidatus Geothrix skivensis</name>
    <dbReference type="NCBI Taxonomy" id="2954439"/>
    <lineage>
        <taxon>Bacteria</taxon>
        <taxon>Pseudomonadati</taxon>
        <taxon>Acidobacteriota</taxon>
        <taxon>Holophagae</taxon>
        <taxon>Holophagales</taxon>
        <taxon>Holophagaceae</taxon>
        <taxon>Geothrix</taxon>
    </lineage>
</organism>
<proteinExistence type="predicted"/>
<evidence type="ECO:0000313" key="1">
    <source>
        <dbReference type="EMBL" id="MBK9796317.1"/>
    </source>
</evidence>
<name>A0A9D7SH15_9BACT</name>
<dbReference type="Proteomes" id="UP000886657">
    <property type="component" value="Unassembled WGS sequence"/>
</dbReference>